<keyword evidence="4" id="KW-1185">Reference proteome</keyword>
<protein>
    <recommendedName>
        <fullName evidence="2">Protein kinase domain-containing protein</fullName>
    </recommendedName>
</protein>
<feature type="domain" description="Protein kinase" evidence="2">
    <location>
        <begin position="16"/>
        <end position="80"/>
    </location>
</feature>
<feature type="binding site" evidence="1">
    <location>
        <position position="45"/>
    </location>
    <ligand>
        <name>ATP</name>
        <dbReference type="ChEBI" id="CHEBI:30616"/>
    </ligand>
</feature>
<name>A0ABR4B3W2_9LECA</name>
<dbReference type="InterPro" id="IPR000719">
    <property type="entry name" value="Prot_kinase_dom"/>
</dbReference>
<dbReference type="SUPFAM" id="SSF56112">
    <property type="entry name" value="Protein kinase-like (PK-like)"/>
    <property type="match status" value="1"/>
</dbReference>
<dbReference type="EMBL" id="JBHFEH010000026">
    <property type="protein sequence ID" value="KAL2052582.1"/>
    <property type="molecule type" value="Genomic_DNA"/>
</dbReference>
<keyword evidence="1" id="KW-0547">Nucleotide-binding</keyword>
<dbReference type="InterPro" id="IPR017441">
    <property type="entry name" value="Protein_kinase_ATP_BS"/>
</dbReference>
<dbReference type="Proteomes" id="UP001590951">
    <property type="component" value="Unassembled WGS sequence"/>
</dbReference>
<reference evidence="3 4" key="1">
    <citation type="submission" date="2024-09" db="EMBL/GenBank/DDBJ databases">
        <title>Rethinking Asexuality: The Enigmatic Case of Functional Sexual Genes in Lepraria (Stereocaulaceae).</title>
        <authorList>
            <person name="Doellman M."/>
            <person name="Sun Y."/>
            <person name="Barcenas-Pena A."/>
            <person name="Lumbsch H.T."/>
            <person name="Grewe F."/>
        </authorList>
    </citation>
    <scope>NUCLEOTIDE SEQUENCE [LARGE SCALE GENOMIC DNA]</scope>
    <source>
        <strain evidence="3 4">Grewe 0041</strain>
    </source>
</reference>
<dbReference type="InterPro" id="IPR011009">
    <property type="entry name" value="Kinase-like_dom_sf"/>
</dbReference>
<gene>
    <name evidence="3" type="ORF">ABVK25_007142</name>
</gene>
<evidence type="ECO:0000259" key="2">
    <source>
        <dbReference type="PROSITE" id="PS50011"/>
    </source>
</evidence>
<proteinExistence type="predicted"/>
<organism evidence="3 4">
    <name type="scientific">Lepraria finkii</name>
    <dbReference type="NCBI Taxonomy" id="1340010"/>
    <lineage>
        <taxon>Eukaryota</taxon>
        <taxon>Fungi</taxon>
        <taxon>Dikarya</taxon>
        <taxon>Ascomycota</taxon>
        <taxon>Pezizomycotina</taxon>
        <taxon>Lecanoromycetes</taxon>
        <taxon>OSLEUM clade</taxon>
        <taxon>Lecanoromycetidae</taxon>
        <taxon>Lecanorales</taxon>
        <taxon>Lecanorineae</taxon>
        <taxon>Stereocaulaceae</taxon>
        <taxon>Lepraria</taxon>
    </lineage>
</organism>
<evidence type="ECO:0000313" key="4">
    <source>
        <dbReference type="Proteomes" id="UP001590951"/>
    </source>
</evidence>
<keyword evidence="1" id="KW-0067">ATP-binding</keyword>
<accession>A0ABR4B3W2</accession>
<sequence>MVIAKENLDIRIAGKYQLQRRIGGGGFGNIYIGTNVDNDEEVAIKLGYIYKDQPFLEAKVDIYRSLAGSIGIPYVYEFLF</sequence>
<dbReference type="Gene3D" id="3.30.200.20">
    <property type="entry name" value="Phosphorylase Kinase, domain 1"/>
    <property type="match status" value="1"/>
</dbReference>
<evidence type="ECO:0000313" key="3">
    <source>
        <dbReference type="EMBL" id="KAL2052582.1"/>
    </source>
</evidence>
<dbReference type="PROSITE" id="PS50011">
    <property type="entry name" value="PROTEIN_KINASE_DOM"/>
    <property type="match status" value="1"/>
</dbReference>
<dbReference type="PROSITE" id="PS00107">
    <property type="entry name" value="PROTEIN_KINASE_ATP"/>
    <property type="match status" value="1"/>
</dbReference>
<comment type="caution">
    <text evidence="3">The sequence shown here is derived from an EMBL/GenBank/DDBJ whole genome shotgun (WGS) entry which is preliminary data.</text>
</comment>
<evidence type="ECO:0000256" key="1">
    <source>
        <dbReference type="PROSITE-ProRule" id="PRU10141"/>
    </source>
</evidence>